<evidence type="ECO:0000256" key="4">
    <source>
        <dbReference type="SAM" id="SignalP"/>
    </source>
</evidence>
<evidence type="ECO:0000256" key="2">
    <source>
        <dbReference type="ARBA" id="ARBA00022676"/>
    </source>
</evidence>
<dbReference type="PANTHER" id="PTHR48043">
    <property type="entry name" value="EG:EG0003.4 PROTEIN-RELATED"/>
    <property type="match status" value="1"/>
</dbReference>
<feature type="chain" id="PRO_5018695884" description="UDP glucuronosyltransferase 5 family, polypeptide F1" evidence="4">
    <location>
        <begin position="24"/>
        <end position="289"/>
    </location>
</feature>
<dbReference type="Ensembl" id="ENSNBRT00000001259.1">
    <property type="protein sequence ID" value="ENSNBRP00000001200.1"/>
    <property type="gene ID" value="ENSNBRG00000000994.1"/>
</dbReference>
<protein>
    <recommendedName>
        <fullName evidence="7">UDP glucuronosyltransferase 5 family, polypeptide F1</fullName>
    </recommendedName>
</protein>
<reference evidence="5" key="1">
    <citation type="submission" date="2025-08" db="UniProtKB">
        <authorList>
            <consortium name="Ensembl"/>
        </authorList>
    </citation>
    <scope>IDENTIFICATION</scope>
</reference>
<keyword evidence="2" id="KW-0328">Glycosyltransferase</keyword>
<dbReference type="GeneTree" id="ENSGT00940000166720"/>
<dbReference type="SUPFAM" id="SSF53756">
    <property type="entry name" value="UDP-Glycosyltransferase/glycogen phosphorylase"/>
    <property type="match status" value="1"/>
</dbReference>
<evidence type="ECO:0000313" key="6">
    <source>
        <dbReference type="Proteomes" id="UP000261580"/>
    </source>
</evidence>
<evidence type="ECO:0008006" key="7">
    <source>
        <dbReference type="Google" id="ProtNLM"/>
    </source>
</evidence>
<feature type="signal peptide" evidence="4">
    <location>
        <begin position="1"/>
        <end position="23"/>
    </location>
</feature>
<dbReference type="GO" id="GO:0008194">
    <property type="term" value="F:UDP-glycosyltransferase activity"/>
    <property type="evidence" value="ECO:0007669"/>
    <property type="project" value="InterPro"/>
</dbReference>
<reference evidence="5" key="2">
    <citation type="submission" date="2025-09" db="UniProtKB">
        <authorList>
            <consortium name="Ensembl"/>
        </authorList>
    </citation>
    <scope>IDENTIFICATION</scope>
</reference>
<comment type="similarity">
    <text evidence="1">Belongs to the UDP-glycosyltransferase family.</text>
</comment>
<keyword evidence="4" id="KW-0732">Signal</keyword>
<evidence type="ECO:0000256" key="1">
    <source>
        <dbReference type="ARBA" id="ARBA00009995"/>
    </source>
</evidence>
<keyword evidence="3" id="KW-0808">Transferase</keyword>
<dbReference type="Proteomes" id="UP000261580">
    <property type="component" value="Unassembled WGS sequence"/>
</dbReference>
<dbReference type="PANTHER" id="PTHR48043:SF120">
    <property type="entry name" value="UDP GLUCURONOSYLTRANSFERASE 5 FAMILY, POLYPEPTIDE E1 ISOFORM X1"/>
    <property type="match status" value="1"/>
</dbReference>
<dbReference type="Pfam" id="PF00201">
    <property type="entry name" value="UDPGT"/>
    <property type="match status" value="1"/>
</dbReference>
<dbReference type="AlphaFoldDB" id="A0A3Q4FZU8"/>
<evidence type="ECO:0000256" key="3">
    <source>
        <dbReference type="ARBA" id="ARBA00022679"/>
    </source>
</evidence>
<evidence type="ECO:0000313" key="5">
    <source>
        <dbReference type="Ensembl" id="ENSNBRP00000001200.1"/>
    </source>
</evidence>
<organism evidence="5 6">
    <name type="scientific">Neolamprologus brichardi</name>
    <name type="common">Fairy cichlid</name>
    <name type="synonym">Lamprologus brichardi</name>
    <dbReference type="NCBI Taxonomy" id="32507"/>
    <lineage>
        <taxon>Eukaryota</taxon>
        <taxon>Metazoa</taxon>
        <taxon>Chordata</taxon>
        <taxon>Craniata</taxon>
        <taxon>Vertebrata</taxon>
        <taxon>Euteleostomi</taxon>
        <taxon>Actinopterygii</taxon>
        <taxon>Neopterygii</taxon>
        <taxon>Teleostei</taxon>
        <taxon>Neoteleostei</taxon>
        <taxon>Acanthomorphata</taxon>
        <taxon>Ovalentaria</taxon>
        <taxon>Cichlomorphae</taxon>
        <taxon>Cichliformes</taxon>
        <taxon>Cichlidae</taxon>
        <taxon>African cichlids</taxon>
        <taxon>Pseudocrenilabrinae</taxon>
        <taxon>Lamprologini</taxon>
        <taxon>Neolamprologus</taxon>
    </lineage>
</organism>
<accession>A0A3Q4FZU8</accession>
<proteinExistence type="inferred from homology"/>
<sequence length="289" mass="33694">MGSCPALAFFVLFSAALTSLCDGGKVLIFPVDGSHWLHMKVLVEALHSRGQQITLIHSSTSWYICEVSSYYTSITITQEQSQNIERQDFMASFLKTSLEIRHKSSLWTFVEFYSLFKMVHENHQTVTKLVRRIFENKTLIKELNETGYHLFLTHLAFPGVLLLANYLRVPLVYNWRGALLAPTPLSYVPVLFFHNSDRMDFFQRIRNIFYHNIMTYIHYYALMSLVQKADLWLMRIDFTFEFPRPTMPNIVYIGDKKKCTEISGVSGSFRRFCHVFSLPLPGCCFFYLI</sequence>
<keyword evidence="6" id="KW-1185">Reference proteome</keyword>
<dbReference type="OMA" id="IFYHNIM"/>
<dbReference type="InterPro" id="IPR050271">
    <property type="entry name" value="UDP-glycosyltransferase"/>
</dbReference>
<dbReference type="InterPro" id="IPR002213">
    <property type="entry name" value="UDP_glucos_trans"/>
</dbReference>
<name>A0A3Q4FZU8_NEOBR</name>